<gene>
    <name evidence="6" type="ORF">E5676_scaffold16G002490</name>
</gene>
<dbReference type="SUPFAM" id="SSF56112">
    <property type="entry name" value="Protein kinase-like (PK-like)"/>
    <property type="match status" value="1"/>
</dbReference>
<keyword evidence="6" id="KW-0808">Transferase</keyword>
<dbReference type="PANTHER" id="PTHR47989">
    <property type="entry name" value="OS01G0750732 PROTEIN"/>
    <property type="match status" value="1"/>
</dbReference>
<feature type="domain" description="Protein kinase" evidence="5">
    <location>
        <begin position="395"/>
        <end position="668"/>
    </location>
</feature>
<dbReference type="FunFam" id="1.10.510.10:FF:000298">
    <property type="entry name" value="Adenine nucleotide alpha hydrolase-like domain kinase"/>
    <property type="match status" value="1"/>
</dbReference>
<keyword evidence="6" id="KW-0418">Kinase</keyword>
<dbReference type="InterPro" id="IPR001245">
    <property type="entry name" value="Ser-Thr/Tyr_kinase_cat_dom"/>
</dbReference>
<dbReference type="InterPro" id="IPR020635">
    <property type="entry name" value="Tyr_kinase_cat_dom"/>
</dbReference>
<evidence type="ECO:0000256" key="1">
    <source>
        <dbReference type="ARBA" id="ARBA00022527"/>
    </source>
</evidence>
<evidence type="ECO:0000256" key="3">
    <source>
        <dbReference type="ARBA" id="ARBA00022840"/>
    </source>
</evidence>
<evidence type="ECO:0000313" key="7">
    <source>
        <dbReference type="Proteomes" id="UP000321947"/>
    </source>
</evidence>
<keyword evidence="1" id="KW-0723">Serine/threonine-protein kinase</keyword>
<dbReference type="PROSITE" id="PS00109">
    <property type="entry name" value="PROTEIN_KINASE_TYR"/>
    <property type="match status" value="1"/>
</dbReference>
<dbReference type="Pfam" id="PF07714">
    <property type="entry name" value="PK_Tyr_Ser-Thr"/>
    <property type="match status" value="1"/>
</dbReference>
<name>A0A5D3CDQ3_CUCMM</name>
<dbReference type="AlphaFoldDB" id="A0A5D3CDQ3"/>
<accession>A0A5D3CDQ3</accession>
<dbReference type="CDD" id="cd14066">
    <property type="entry name" value="STKc_IRAK"/>
    <property type="match status" value="1"/>
</dbReference>
<dbReference type="InterPro" id="IPR000719">
    <property type="entry name" value="Prot_kinase_dom"/>
</dbReference>
<evidence type="ECO:0000256" key="2">
    <source>
        <dbReference type="ARBA" id="ARBA00022741"/>
    </source>
</evidence>
<dbReference type="PROSITE" id="PS50011">
    <property type="entry name" value="PROTEIN_KINASE_DOM"/>
    <property type="match status" value="1"/>
</dbReference>
<feature type="compositionally biased region" description="Polar residues" evidence="4">
    <location>
        <begin position="337"/>
        <end position="346"/>
    </location>
</feature>
<dbReference type="EMBL" id="SSTD01011206">
    <property type="protein sequence ID" value="TYK10107.1"/>
    <property type="molecule type" value="Genomic_DNA"/>
</dbReference>
<sequence length="733" mass="81703">MEEGHPDVAGKVVVVAIKATSKEVSKAALVWALTHVVQPGDHIKLLVVIPSHQSSKWVRGFSRLTSDCAIGHLRTHSGTFSDRKDDIVHSCSQMVHQLHGAYDSLKIKVRIKVLSGLVRGMVATEAKKAQSNWVILDKNLKDERKNCLEELQCNVVLMKKSQPKVLRLNLMESPKMNAREAWISSHELDVSQKCLKSYFDESIMFRAPDVTPDSTPDVESPFTVTDIGTSSISSSDVGSSSLFSGICGSLRNDSRTAVDGGRNMSGSEYDSESEKQTPSVSYFQRCMVDIMSSRRKFQQHAMEESQNAHHRPPAPTRQGLVKKMSTLSVEPSHDVAHQSTDISSSRNIRNTVSLSRKAPLGPPPLCSMCQHKAPAFGNPPRWFTYAELEVATSGFAQTNFLAEGGFGSVHRGILSDGQVVAVKQYKLASTQGDREFCSEVEVLSCAQHRNVVMLIGFCVEGGRRLLVYEYICNGSLDSHLYGRNREPLQWSARQKIAVGAARGLRYLHEECRVGCIVHRDIRPNNILLTHDFEPLVGDFGLARWQPDGDLAVETRILGRFGYLAPEYAQSGQITEKADTYSFGVVLLELVTGRKAIDLNRPKGQQCLTEWARNLLRKNAISELVDPSLRNCYSDEEVHRMLQCASLCIKRDPYVRPRASGVGGRHRSVKQQPYRKPCWKILQSCKSIYMVWNQDTHMAKGDVGGKTNLSSERVIKGIPLCRKQFIYLFLISSS</sequence>
<dbReference type="InterPro" id="IPR008266">
    <property type="entry name" value="Tyr_kinase_AS"/>
</dbReference>
<dbReference type="GO" id="GO:0004674">
    <property type="term" value="F:protein serine/threonine kinase activity"/>
    <property type="evidence" value="ECO:0007669"/>
    <property type="project" value="UniProtKB-KW"/>
</dbReference>
<feature type="region of interest" description="Disordered" evidence="4">
    <location>
        <begin position="254"/>
        <end position="276"/>
    </location>
</feature>
<dbReference type="SMART" id="SM00219">
    <property type="entry name" value="TyrKc"/>
    <property type="match status" value="1"/>
</dbReference>
<organism evidence="6 7">
    <name type="scientific">Cucumis melo var. makuwa</name>
    <name type="common">Oriental melon</name>
    <dbReference type="NCBI Taxonomy" id="1194695"/>
    <lineage>
        <taxon>Eukaryota</taxon>
        <taxon>Viridiplantae</taxon>
        <taxon>Streptophyta</taxon>
        <taxon>Embryophyta</taxon>
        <taxon>Tracheophyta</taxon>
        <taxon>Spermatophyta</taxon>
        <taxon>Magnoliopsida</taxon>
        <taxon>eudicotyledons</taxon>
        <taxon>Gunneridae</taxon>
        <taxon>Pentapetalae</taxon>
        <taxon>rosids</taxon>
        <taxon>fabids</taxon>
        <taxon>Cucurbitales</taxon>
        <taxon>Cucurbitaceae</taxon>
        <taxon>Benincaseae</taxon>
        <taxon>Cucumis</taxon>
    </lineage>
</organism>
<dbReference type="Proteomes" id="UP000321947">
    <property type="component" value="Unassembled WGS sequence"/>
</dbReference>
<reference evidence="6 7" key="1">
    <citation type="submission" date="2019-08" db="EMBL/GenBank/DDBJ databases">
        <title>Draft genome sequences of two oriental melons (Cucumis melo L. var makuwa).</title>
        <authorList>
            <person name="Kwon S.-Y."/>
        </authorList>
    </citation>
    <scope>NUCLEOTIDE SEQUENCE [LARGE SCALE GENOMIC DNA]</scope>
    <source>
        <strain evidence="7">cv. Chang Bougi</strain>
        <tissue evidence="6">Leaf</tissue>
    </source>
</reference>
<protein>
    <submittedName>
        <fullName evidence="6">Inactive protein kinase</fullName>
    </submittedName>
</protein>
<dbReference type="FunFam" id="3.30.200.20:FF:000162">
    <property type="entry name" value="Adenine nucleotide alpha hydrolase-like domain kinase"/>
    <property type="match status" value="1"/>
</dbReference>
<keyword evidence="2" id="KW-0547">Nucleotide-binding</keyword>
<dbReference type="InterPro" id="IPR011009">
    <property type="entry name" value="Kinase-like_dom_sf"/>
</dbReference>
<dbReference type="GO" id="GO:0005524">
    <property type="term" value="F:ATP binding"/>
    <property type="evidence" value="ECO:0007669"/>
    <property type="project" value="UniProtKB-KW"/>
</dbReference>
<dbReference type="GO" id="GO:0004713">
    <property type="term" value="F:protein tyrosine kinase activity"/>
    <property type="evidence" value="ECO:0007669"/>
    <property type="project" value="InterPro"/>
</dbReference>
<dbReference type="Gene3D" id="1.10.510.10">
    <property type="entry name" value="Transferase(Phosphotransferase) domain 1"/>
    <property type="match status" value="1"/>
</dbReference>
<proteinExistence type="predicted"/>
<feature type="region of interest" description="Disordered" evidence="4">
    <location>
        <begin position="327"/>
        <end position="346"/>
    </location>
</feature>
<evidence type="ECO:0000256" key="4">
    <source>
        <dbReference type="SAM" id="MobiDB-lite"/>
    </source>
</evidence>
<comment type="caution">
    <text evidence="6">The sequence shown here is derived from an EMBL/GenBank/DDBJ whole genome shotgun (WGS) entry which is preliminary data.</text>
</comment>
<keyword evidence="3" id="KW-0067">ATP-binding</keyword>
<evidence type="ECO:0000259" key="5">
    <source>
        <dbReference type="PROSITE" id="PS50011"/>
    </source>
</evidence>
<dbReference type="Gene3D" id="3.30.200.20">
    <property type="entry name" value="Phosphorylase Kinase, domain 1"/>
    <property type="match status" value="1"/>
</dbReference>
<evidence type="ECO:0000313" key="6">
    <source>
        <dbReference type="EMBL" id="TYK10107.1"/>
    </source>
</evidence>
<feature type="region of interest" description="Disordered" evidence="4">
    <location>
        <begin position="297"/>
        <end position="317"/>
    </location>
</feature>
<dbReference type="PANTHER" id="PTHR47989:SF8">
    <property type="entry name" value="INACTIVE PROTEIN KINASE SELMODRAFT_444075-LIKE"/>
    <property type="match status" value="1"/>
</dbReference>